<dbReference type="AlphaFoldDB" id="A0A8J2WG99"/>
<dbReference type="GO" id="GO:0080120">
    <property type="term" value="P:CAAX-box protein maturation"/>
    <property type="evidence" value="ECO:0007669"/>
    <property type="project" value="UniProtKB-ARBA"/>
</dbReference>
<dbReference type="PROSITE" id="PS50222">
    <property type="entry name" value="EF_HAND_2"/>
    <property type="match status" value="2"/>
</dbReference>
<evidence type="ECO:0000259" key="5">
    <source>
        <dbReference type="PROSITE" id="PS50222"/>
    </source>
</evidence>
<evidence type="ECO:0000256" key="2">
    <source>
        <dbReference type="SAM" id="MobiDB-lite"/>
    </source>
</evidence>
<dbReference type="OrthoDB" id="444540at2759"/>
<dbReference type="InterPro" id="IPR018247">
    <property type="entry name" value="EF_Hand_1_Ca_BS"/>
</dbReference>
<feature type="chain" id="PRO_5035147351" description="EF-hand domain-containing protein" evidence="4">
    <location>
        <begin position="21"/>
        <end position="374"/>
    </location>
</feature>
<dbReference type="Pfam" id="PF02517">
    <property type="entry name" value="Rce1-like"/>
    <property type="match status" value="1"/>
</dbReference>
<dbReference type="GO" id="GO:0005509">
    <property type="term" value="F:calcium ion binding"/>
    <property type="evidence" value="ECO:0007669"/>
    <property type="project" value="InterPro"/>
</dbReference>
<feature type="domain" description="EF-hand" evidence="5">
    <location>
        <begin position="326"/>
        <end position="361"/>
    </location>
</feature>
<feature type="region of interest" description="Disordered" evidence="2">
    <location>
        <begin position="34"/>
        <end position="54"/>
    </location>
</feature>
<evidence type="ECO:0000313" key="7">
    <source>
        <dbReference type="Proteomes" id="UP000789595"/>
    </source>
</evidence>
<organism evidence="6 7">
    <name type="scientific">Pelagomonas calceolata</name>
    <dbReference type="NCBI Taxonomy" id="35677"/>
    <lineage>
        <taxon>Eukaryota</taxon>
        <taxon>Sar</taxon>
        <taxon>Stramenopiles</taxon>
        <taxon>Ochrophyta</taxon>
        <taxon>Pelagophyceae</taxon>
        <taxon>Pelagomonadales</taxon>
        <taxon>Pelagomonadaceae</taxon>
        <taxon>Pelagomonas</taxon>
    </lineage>
</organism>
<evidence type="ECO:0000256" key="4">
    <source>
        <dbReference type="SAM" id="SignalP"/>
    </source>
</evidence>
<keyword evidence="3" id="KW-0812">Transmembrane</keyword>
<dbReference type="InterPro" id="IPR003675">
    <property type="entry name" value="Rce1/LyrA-like_dom"/>
</dbReference>
<comment type="caution">
    <text evidence="6">The sequence shown here is derived from an EMBL/GenBank/DDBJ whole genome shotgun (WGS) entry which is preliminary data.</text>
</comment>
<dbReference type="Proteomes" id="UP000789595">
    <property type="component" value="Unassembled WGS sequence"/>
</dbReference>
<evidence type="ECO:0000256" key="3">
    <source>
        <dbReference type="SAM" id="Phobius"/>
    </source>
</evidence>
<accession>A0A8J2WG99</accession>
<gene>
    <name evidence="6" type="ORF">PECAL_2P02290</name>
</gene>
<keyword evidence="4" id="KW-0732">Signal</keyword>
<feature type="signal peptide" evidence="4">
    <location>
        <begin position="1"/>
        <end position="20"/>
    </location>
</feature>
<reference evidence="6" key="1">
    <citation type="submission" date="2021-11" db="EMBL/GenBank/DDBJ databases">
        <authorList>
            <consortium name="Genoscope - CEA"/>
            <person name="William W."/>
        </authorList>
    </citation>
    <scope>NUCLEOTIDE SEQUENCE</scope>
</reference>
<dbReference type="SMART" id="SM00054">
    <property type="entry name" value="EFh"/>
    <property type="match status" value="2"/>
</dbReference>
<proteinExistence type="predicted"/>
<feature type="transmembrane region" description="Helical" evidence="3">
    <location>
        <begin position="205"/>
        <end position="227"/>
    </location>
</feature>
<feature type="transmembrane region" description="Helical" evidence="3">
    <location>
        <begin position="78"/>
        <end position="97"/>
    </location>
</feature>
<keyword evidence="1" id="KW-0106">Calcium</keyword>
<dbReference type="EMBL" id="CAKKNE010000002">
    <property type="protein sequence ID" value="CAH0367215.1"/>
    <property type="molecule type" value="Genomic_DNA"/>
</dbReference>
<feature type="transmembrane region" description="Helical" evidence="3">
    <location>
        <begin position="233"/>
        <end position="266"/>
    </location>
</feature>
<keyword evidence="3" id="KW-1133">Transmembrane helix</keyword>
<keyword evidence="3" id="KW-0472">Membrane</keyword>
<dbReference type="InterPro" id="IPR011992">
    <property type="entry name" value="EF-hand-dom_pair"/>
</dbReference>
<dbReference type="Gene3D" id="1.10.238.10">
    <property type="entry name" value="EF-hand"/>
    <property type="match status" value="1"/>
</dbReference>
<sequence length="374" mass="40066">MLSQVYQCLALLQLAQQSAALVGPPQLSKHTARFRSPVSQSSSRLPVRWPTASPPRARLQPLQAAVEPTGRPFLNKNMLRSIVINQLVVGYSIWILNGDGRQLLAATQFDPVSLGIGVVGGAAVVAVGRFIEKSPNPLFAELNLSTNMLVLRLFGPRPQPIVAGVVSLGIATLVALTEETVFRGVVTCVEINQCRVVTSRLAENLGALPGAGCAILLFALGHINPLALGKETLLLFALQVFTGTSFTLLAFATGGLAAPIVAHCLYDWYTFYESHLAVTGQMEYSVEEGGRDDALKREFRFIDTNRDGKISPDELRIALFSFGIKTDDATAQATFAAADTDSSGDVSFDEFARFVKNGDGDASKAFKRGLLGVA</sequence>
<dbReference type="InterPro" id="IPR002048">
    <property type="entry name" value="EF_hand_dom"/>
</dbReference>
<feature type="domain" description="EF-hand" evidence="5">
    <location>
        <begin position="290"/>
        <end position="325"/>
    </location>
</feature>
<dbReference type="GO" id="GO:0004175">
    <property type="term" value="F:endopeptidase activity"/>
    <property type="evidence" value="ECO:0007669"/>
    <property type="project" value="UniProtKB-ARBA"/>
</dbReference>
<dbReference type="Pfam" id="PF13499">
    <property type="entry name" value="EF-hand_7"/>
    <property type="match status" value="1"/>
</dbReference>
<evidence type="ECO:0000256" key="1">
    <source>
        <dbReference type="ARBA" id="ARBA00022837"/>
    </source>
</evidence>
<dbReference type="PROSITE" id="PS00018">
    <property type="entry name" value="EF_HAND_1"/>
    <property type="match status" value="2"/>
</dbReference>
<feature type="transmembrane region" description="Helical" evidence="3">
    <location>
        <begin position="109"/>
        <end position="131"/>
    </location>
</feature>
<dbReference type="CDD" id="cd00051">
    <property type="entry name" value="EFh"/>
    <property type="match status" value="1"/>
</dbReference>
<protein>
    <recommendedName>
        <fullName evidence="5">EF-hand domain-containing protein</fullName>
    </recommendedName>
</protein>
<evidence type="ECO:0000313" key="6">
    <source>
        <dbReference type="EMBL" id="CAH0367215.1"/>
    </source>
</evidence>
<name>A0A8J2WG99_9STRA</name>
<keyword evidence="7" id="KW-1185">Reference proteome</keyword>
<dbReference type="SUPFAM" id="SSF47473">
    <property type="entry name" value="EF-hand"/>
    <property type="match status" value="1"/>
</dbReference>